<organism evidence="1">
    <name type="scientific">bioreactor metagenome</name>
    <dbReference type="NCBI Taxonomy" id="1076179"/>
    <lineage>
        <taxon>unclassified sequences</taxon>
        <taxon>metagenomes</taxon>
        <taxon>ecological metagenomes</taxon>
    </lineage>
</organism>
<dbReference type="AlphaFoldDB" id="A0A645EPF5"/>
<evidence type="ECO:0000313" key="1">
    <source>
        <dbReference type="EMBL" id="MPN03888.1"/>
    </source>
</evidence>
<proteinExistence type="predicted"/>
<reference evidence="1" key="1">
    <citation type="submission" date="2019-08" db="EMBL/GenBank/DDBJ databases">
        <authorList>
            <person name="Kucharzyk K."/>
            <person name="Murdoch R.W."/>
            <person name="Higgins S."/>
            <person name="Loffler F."/>
        </authorList>
    </citation>
    <scope>NUCLEOTIDE SEQUENCE</scope>
</reference>
<gene>
    <name evidence="1" type="ORF">SDC9_151123</name>
</gene>
<sequence length="172" mass="20607">MTNHQKGYRRDRQVIETITEWGTMDTEQLTLMFYPSIQVARRRLRIMSNKGKLNRFRDAVEMPYSYYIKQYSQTRIALNWIRLWLKMKHCRSWEVIESFDYETNTAVTRNTVGNSAKTYTVLYNVNRKTWIGENVIIIYDTEQQKREAFKRIKGILLTIDDIKEGLKCVKCS</sequence>
<accession>A0A645EPF5</accession>
<name>A0A645EPF5_9ZZZZ</name>
<protein>
    <submittedName>
        <fullName evidence="1">Uncharacterized protein</fullName>
    </submittedName>
</protein>
<comment type="caution">
    <text evidence="1">The sequence shown here is derived from an EMBL/GenBank/DDBJ whole genome shotgun (WGS) entry which is preliminary data.</text>
</comment>
<dbReference type="EMBL" id="VSSQ01049806">
    <property type="protein sequence ID" value="MPN03888.1"/>
    <property type="molecule type" value="Genomic_DNA"/>
</dbReference>